<keyword evidence="2" id="KW-0805">Transcription regulation</keyword>
<evidence type="ECO:0000256" key="3">
    <source>
        <dbReference type="ARBA" id="ARBA00023082"/>
    </source>
</evidence>
<dbReference type="NCBIfam" id="TIGR02937">
    <property type="entry name" value="sigma70-ECF"/>
    <property type="match status" value="1"/>
</dbReference>
<sequence>MFDIQTNVQIKKGNPAAFKDVFRMLYPRLKGYCKLFVSDDNKVEDLIQETFITLWEKRNSIKTEHSIESFLFVILRNNCLNFLRNEKMEKTTFSIDVEEVSELQYLYQIDFLGKEEKSLEEQLIESFQEAVDELPDKMKQVFTLCKIEGRKQKEVAEEIGISLKMVEKHIAKAKEQIRKKLMNQYPMLIIIITLLLD</sequence>
<evidence type="ECO:0000259" key="5">
    <source>
        <dbReference type="Pfam" id="PF04542"/>
    </source>
</evidence>
<evidence type="ECO:0000256" key="1">
    <source>
        <dbReference type="ARBA" id="ARBA00010641"/>
    </source>
</evidence>
<dbReference type="Gene3D" id="1.10.10.10">
    <property type="entry name" value="Winged helix-like DNA-binding domain superfamily/Winged helix DNA-binding domain"/>
    <property type="match status" value="1"/>
</dbReference>
<feature type="domain" description="RNA polymerase sigma factor 70 region 4 type 2" evidence="6">
    <location>
        <begin position="125"/>
        <end position="176"/>
    </location>
</feature>
<evidence type="ECO:0000256" key="2">
    <source>
        <dbReference type="ARBA" id="ARBA00023015"/>
    </source>
</evidence>
<feature type="domain" description="RNA polymerase sigma-70 region 2" evidence="5">
    <location>
        <begin position="22"/>
        <end position="87"/>
    </location>
</feature>
<keyword evidence="4" id="KW-0804">Transcription</keyword>
<evidence type="ECO:0000313" key="7">
    <source>
        <dbReference type="EMBL" id="QIA08602.1"/>
    </source>
</evidence>
<dbReference type="InterPro" id="IPR007627">
    <property type="entry name" value="RNA_pol_sigma70_r2"/>
</dbReference>
<keyword evidence="8" id="KW-1185">Reference proteome</keyword>
<dbReference type="GO" id="GO:0006352">
    <property type="term" value="P:DNA-templated transcription initiation"/>
    <property type="evidence" value="ECO:0007669"/>
    <property type="project" value="InterPro"/>
</dbReference>
<accession>A0A6C0RFJ0</accession>
<dbReference type="EMBL" id="CP048409">
    <property type="protein sequence ID" value="QIA08602.1"/>
    <property type="molecule type" value="Genomic_DNA"/>
</dbReference>
<dbReference type="CDD" id="cd06171">
    <property type="entry name" value="Sigma70_r4"/>
    <property type="match status" value="1"/>
</dbReference>
<dbReference type="GO" id="GO:0016987">
    <property type="term" value="F:sigma factor activity"/>
    <property type="evidence" value="ECO:0007669"/>
    <property type="project" value="UniProtKB-KW"/>
</dbReference>
<dbReference type="InterPro" id="IPR039425">
    <property type="entry name" value="RNA_pol_sigma-70-like"/>
</dbReference>
<dbReference type="SUPFAM" id="SSF88659">
    <property type="entry name" value="Sigma3 and sigma4 domains of RNA polymerase sigma factors"/>
    <property type="match status" value="1"/>
</dbReference>
<dbReference type="KEGG" id="drc:G0Q07_13135"/>
<dbReference type="InterPro" id="IPR014327">
    <property type="entry name" value="RNA_pol_sigma70_bacteroid"/>
</dbReference>
<dbReference type="Gene3D" id="1.10.1740.10">
    <property type="match status" value="1"/>
</dbReference>
<dbReference type="NCBIfam" id="TIGR02985">
    <property type="entry name" value="Sig70_bacteroi1"/>
    <property type="match status" value="1"/>
</dbReference>
<dbReference type="SUPFAM" id="SSF88946">
    <property type="entry name" value="Sigma2 domain of RNA polymerase sigma factors"/>
    <property type="match status" value="1"/>
</dbReference>
<dbReference type="Pfam" id="PF04542">
    <property type="entry name" value="Sigma70_r2"/>
    <property type="match status" value="1"/>
</dbReference>
<keyword evidence="3" id="KW-0731">Sigma factor</keyword>
<dbReference type="PANTHER" id="PTHR43133:SF46">
    <property type="entry name" value="RNA POLYMERASE SIGMA-70 FACTOR ECF SUBFAMILY"/>
    <property type="match status" value="1"/>
</dbReference>
<protein>
    <submittedName>
        <fullName evidence="7">RNA polymerase sigma-70 factor</fullName>
    </submittedName>
</protein>
<dbReference type="InterPro" id="IPR013324">
    <property type="entry name" value="RNA_pol_sigma_r3/r4-like"/>
</dbReference>
<evidence type="ECO:0000259" key="6">
    <source>
        <dbReference type="Pfam" id="PF08281"/>
    </source>
</evidence>
<dbReference type="GO" id="GO:0003677">
    <property type="term" value="F:DNA binding"/>
    <property type="evidence" value="ECO:0007669"/>
    <property type="project" value="InterPro"/>
</dbReference>
<dbReference type="InterPro" id="IPR013325">
    <property type="entry name" value="RNA_pol_sigma_r2"/>
</dbReference>
<reference evidence="7 8" key="1">
    <citation type="submission" date="2020-02" db="EMBL/GenBank/DDBJ databases">
        <title>Genome sequencing for Draconibacterium sp. strain M1.</title>
        <authorList>
            <person name="Park S.-J."/>
        </authorList>
    </citation>
    <scope>NUCLEOTIDE SEQUENCE [LARGE SCALE GENOMIC DNA]</scope>
    <source>
        <strain evidence="7 8">M1</strain>
    </source>
</reference>
<evidence type="ECO:0000256" key="4">
    <source>
        <dbReference type="ARBA" id="ARBA00023163"/>
    </source>
</evidence>
<dbReference type="PANTHER" id="PTHR43133">
    <property type="entry name" value="RNA POLYMERASE ECF-TYPE SIGMA FACTO"/>
    <property type="match status" value="1"/>
</dbReference>
<gene>
    <name evidence="7" type="ORF">G0Q07_13135</name>
</gene>
<dbReference type="AlphaFoldDB" id="A0A6C0RFJ0"/>
<dbReference type="InterPro" id="IPR036388">
    <property type="entry name" value="WH-like_DNA-bd_sf"/>
</dbReference>
<dbReference type="Pfam" id="PF08281">
    <property type="entry name" value="Sigma70_r4_2"/>
    <property type="match status" value="1"/>
</dbReference>
<dbReference type="Proteomes" id="UP000474630">
    <property type="component" value="Chromosome"/>
</dbReference>
<name>A0A6C0RFJ0_9BACT</name>
<organism evidence="7 8">
    <name type="scientific">Draconibacterium halophilum</name>
    <dbReference type="NCBI Taxonomy" id="2706887"/>
    <lineage>
        <taxon>Bacteria</taxon>
        <taxon>Pseudomonadati</taxon>
        <taxon>Bacteroidota</taxon>
        <taxon>Bacteroidia</taxon>
        <taxon>Marinilabiliales</taxon>
        <taxon>Prolixibacteraceae</taxon>
        <taxon>Draconibacterium</taxon>
    </lineage>
</organism>
<evidence type="ECO:0000313" key="8">
    <source>
        <dbReference type="Proteomes" id="UP000474630"/>
    </source>
</evidence>
<dbReference type="InterPro" id="IPR013249">
    <property type="entry name" value="RNA_pol_sigma70_r4_t2"/>
</dbReference>
<comment type="similarity">
    <text evidence="1">Belongs to the sigma-70 factor family. ECF subfamily.</text>
</comment>
<dbReference type="InterPro" id="IPR014284">
    <property type="entry name" value="RNA_pol_sigma-70_dom"/>
</dbReference>
<proteinExistence type="inferred from homology"/>
<dbReference type="RefSeq" id="WP_163346698.1">
    <property type="nucleotide sequence ID" value="NZ_CP048409.1"/>
</dbReference>